<dbReference type="Gene3D" id="2.60.40.4380">
    <property type="entry name" value="Translational regulator CsrA"/>
    <property type="match status" value="2"/>
</dbReference>
<keyword evidence="1" id="KW-0963">Cytoplasm</keyword>
<dbReference type="PANTHER" id="PTHR34984">
    <property type="entry name" value="CARBON STORAGE REGULATOR"/>
    <property type="match status" value="1"/>
</dbReference>
<keyword evidence="2" id="KW-0810">Translation regulation</keyword>
<keyword evidence="3" id="KW-0694">RNA-binding</keyword>
<accession>A0ABT3MW79</accession>
<dbReference type="RefSeq" id="WP_262568445.1">
    <property type="nucleotide sequence ID" value="NZ_JAPFCC010000001.1"/>
</dbReference>
<evidence type="ECO:0000256" key="2">
    <source>
        <dbReference type="ARBA" id="ARBA00022845"/>
    </source>
</evidence>
<evidence type="ECO:0000256" key="3">
    <source>
        <dbReference type="ARBA" id="ARBA00022884"/>
    </source>
</evidence>
<evidence type="ECO:0000256" key="1">
    <source>
        <dbReference type="ARBA" id="ARBA00022490"/>
    </source>
</evidence>
<reference evidence="5 6" key="1">
    <citation type="submission" date="2022-10" db="EMBL/GenBank/DDBJ databases">
        <title>High-quality genome sequences of two octocoral-associated bacteria, Endozoicomonas euniceicola EF212 and Endozoicomonas gorgoniicola PS125.</title>
        <authorList>
            <person name="Chiou Y.-J."/>
            <person name="Chen Y.-H."/>
        </authorList>
    </citation>
    <scope>NUCLEOTIDE SEQUENCE [LARGE SCALE GENOMIC DNA]</scope>
    <source>
        <strain evidence="5 6">PS125</strain>
    </source>
</reference>
<dbReference type="PANTHER" id="PTHR34984:SF1">
    <property type="entry name" value="CARBON STORAGE REGULATOR"/>
    <property type="match status" value="1"/>
</dbReference>
<dbReference type="Proteomes" id="UP001209854">
    <property type="component" value="Unassembled WGS sequence"/>
</dbReference>
<dbReference type="EMBL" id="JAPFCC010000001">
    <property type="protein sequence ID" value="MCW7553627.1"/>
    <property type="molecule type" value="Genomic_DNA"/>
</dbReference>
<name>A0ABT3MW79_9GAMM</name>
<evidence type="ECO:0000313" key="5">
    <source>
        <dbReference type="EMBL" id="MCW7553627.1"/>
    </source>
</evidence>
<keyword evidence="4" id="KW-0010">Activator</keyword>
<evidence type="ECO:0000313" key="6">
    <source>
        <dbReference type="Proteomes" id="UP001209854"/>
    </source>
</evidence>
<gene>
    <name evidence="5" type="ORF">NX722_13520</name>
</gene>
<keyword evidence="6" id="KW-1185">Reference proteome</keyword>
<comment type="caution">
    <text evidence="5">The sequence shown here is derived from an EMBL/GenBank/DDBJ whole genome shotgun (WGS) entry which is preliminary data.</text>
</comment>
<evidence type="ECO:0000256" key="4">
    <source>
        <dbReference type="ARBA" id="ARBA00023159"/>
    </source>
</evidence>
<dbReference type="InterPro" id="IPR003751">
    <property type="entry name" value="CsrA"/>
</dbReference>
<sequence>MLVLTRRQGESIRINDTMRITLLSSSEKQIRVSLETPRGKAVLNRPSGSTLLNESDINIRVINVHGNVRFSIDAPRSVSIWREEIWLKMHEQVHVPSSIRKIKIAGTFND</sequence>
<dbReference type="InterPro" id="IPR036107">
    <property type="entry name" value="CsrA_sf"/>
</dbReference>
<dbReference type="Pfam" id="PF02599">
    <property type="entry name" value="CsrA"/>
    <property type="match status" value="1"/>
</dbReference>
<protein>
    <submittedName>
        <fullName evidence="5">Carbon storage regulator</fullName>
    </submittedName>
</protein>
<organism evidence="5 6">
    <name type="scientific">Endozoicomonas gorgoniicola</name>
    <dbReference type="NCBI Taxonomy" id="1234144"/>
    <lineage>
        <taxon>Bacteria</taxon>
        <taxon>Pseudomonadati</taxon>
        <taxon>Pseudomonadota</taxon>
        <taxon>Gammaproteobacteria</taxon>
        <taxon>Oceanospirillales</taxon>
        <taxon>Endozoicomonadaceae</taxon>
        <taxon>Endozoicomonas</taxon>
    </lineage>
</organism>
<dbReference type="SUPFAM" id="SSF117130">
    <property type="entry name" value="CsrA-like"/>
    <property type="match status" value="2"/>
</dbReference>
<proteinExistence type="predicted"/>